<evidence type="ECO:0000256" key="2">
    <source>
        <dbReference type="ARBA" id="ARBA00022737"/>
    </source>
</evidence>
<dbReference type="EMBL" id="QGMG01000421">
    <property type="protein sequence ID" value="TVY53712.1"/>
    <property type="molecule type" value="Genomic_DNA"/>
</dbReference>
<evidence type="ECO:0000313" key="8">
    <source>
        <dbReference type="Proteomes" id="UP000481288"/>
    </source>
</evidence>
<dbReference type="InterPro" id="IPR033120">
    <property type="entry name" value="HOTDOG_ACOT"/>
</dbReference>
<feature type="domain" description="HotDog ACOT-type" evidence="6">
    <location>
        <begin position="87"/>
        <end position="209"/>
    </location>
</feature>
<dbReference type="PANTHER" id="PTHR12655:SF0">
    <property type="entry name" value="ACYL-COENZYME A THIOESTERASE 9, MITOCHONDRIAL"/>
    <property type="match status" value="1"/>
</dbReference>
<evidence type="ECO:0000259" key="6">
    <source>
        <dbReference type="PROSITE" id="PS51770"/>
    </source>
</evidence>
<keyword evidence="8" id="KW-1185">Reference proteome</keyword>
<evidence type="ECO:0000256" key="5">
    <source>
        <dbReference type="SAM" id="MobiDB-lite"/>
    </source>
</evidence>
<reference evidence="7 8" key="1">
    <citation type="submission" date="2018-05" db="EMBL/GenBank/DDBJ databases">
        <title>Whole genome sequencing for identification of molecular markers to develop diagnostic detection tools for the regulated plant pathogen Lachnellula willkommii.</title>
        <authorList>
            <person name="Giroux E."/>
            <person name="Bilodeau G."/>
        </authorList>
    </citation>
    <scope>NUCLEOTIDE SEQUENCE [LARGE SCALE GENOMIC DNA]</scope>
    <source>
        <strain evidence="7 8">CBS 625.97</strain>
    </source>
</reference>
<sequence>MSNRVSQLPRLASSLRAAHLSARPKTRAFSACARCRTDGVYRELTAMRTSTPFIEAFKKQRDEMTKTQPVSTDKVERDLSPKTMQDSHTKVILPLARDPWLLDKYINSSGHIRLGTIFMDLDALAGVVAYKHTGDSVMTVTAAVDRITLTRPLTEICDLELSGQVTFATGRSSMEVSLQVAKAAAEGETVKEEDILMTCAFTMVSLDPATKKSVPISPLKTTTPEEKTPLRPRPTKPRPQKSSPRPRPPKTSPQRRRIRPHPRPLAPATLLARPQQRFPQARQRRIYSMKNTQIQSVQIMQPQYRNRHNFMIFGGFLLKSTFELAFTCASSISHTRPKFIALDPSTFENPVPVGSVLYLTATVAYSDVPLLEDENHSSTHASAGTEGTTRVQIRVDSKVKNVEHDGETKPTGVFNYTFEVGRDVRVIPESYAQFMMFLDARRRCLVLDDQGQGRGPVVEESEKGGLMG</sequence>
<gene>
    <name evidence="7" type="primary">ACOT9</name>
    <name evidence="7" type="ORF">LCER1_G005486</name>
</gene>
<dbReference type="Proteomes" id="UP000481288">
    <property type="component" value="Unassembled WGS sequence"/>
</dbReference>
<keyword evidence="4" id="KW-0809">Transit peptide</keyword>
<dbReference type="CDD" id="cd03442">
    <property type="entry name" value="BFIT_BACH"/>
    <property type="match status" value="2"/>
</dbReference>
<keyword evidence="2" id="KW-0677">Repeat</keyword>
<dbReference type="GO" id="GO:0047617">
    <property type="term" value="F:fatty acyl-CoA hydrolase activity"/>
    <property type="evidence" value="ECO:0007669"/>
    <property type="project" value="TreeGrafter"/>
</dbReference>
<accession>A0A7D8YTD6</accession>
<keyword evidence="3" id="KW-0378">Hydrolase</keyword>
<dbReference type="GO" id="GO:0006637">
    <property type="term" value="P:acyl-CoA metabolic process"/>
    <property type="evidence" value="ECO:0007669"/>
    <property type="project" value="TreeGrafter"/>
</dbReference>
<evidence type="ECO:0000313" key="7">
    <source>
        <dbReference type="EMBL" id="TVY53712.1"/>
    </source>
</evidence>
<feature type="compositionally biased region" description="Basic residues" evidence="5">
    <location>
        <begin position="253"/>
        <end position="262"/>
    </location>
</feature>
<name>A0A7D8YTD6_9HELO</name>
<evidence type="ECO:0000256" key="4">
    <source>
        <dbReference type="ARBA" id="ARBA00022946"/>
    </source>
</evidence>
<dbReference type="FunFam" id="3.10.129.10:FF:000038">
    <property type="entry name" value="Acyl-CoA thioester hydrolase"/>
    <property type="match status" value="1"/>
</dbReference>
<dbReference type="AlphaFoldDB" id="A0A7D8YTD6"/>
<dbReference type="OrthoDB" id="331699at2759"/>
<dbReference type="PANTHER" id="PTHR12655">
    <property type="entry name" value="ACYL-COA THIOESTERASE"/>
    <property type="match status" value="1"/>
</dbReference>
<dbReference type="Gene3D" id="3.10.129.10">
    <property type="entry name" value="Hotdog Thioesterase"/>
    <property type="match status" value="2"/>
</dbReference>
<protein>
    <submittedName>
        <fullName evidence="7">Acyl-coenzyme A thioesterase 9, mitochondrial</fullName>
    </submittedName>
</protein>
<feature type="region of interest" description="Disordered" evidence="5">
    <location>
        <begin position="212"/>
        <end position="279"/>
    </location>
</feature>
<comment type="caution">
    <text evidence="7">The sequence shown here is derived from an EMBL/GenBank/DDBJ whole genome shotgun (WGS) entry which is preliminary data.</text>
</comment>
<organism evidence="7 8">
    <name type="scientific">Lachnellula cervina</name>
    <dbReference type="NCBI Taxonomy" id="1316786"/>
    <lineage>
        <taxon>Eukaryota</taxon>
        <taxon>Fungi</taxon>
        <taxon>Dikarya</taxon>
        <taxon>Ascomycota</taxon>
        <taxon>Pezizomycotina</taxon>
        <taxon>Leotiomycetes</taxon>
        <taxon>Helotiales</taxon>
        <taxon>Lachnaceae</taxon>
        <taxon>Lachnellula</taxon>
    </lineage>
</organism>
<dbReference type="InterPro" id="IPR029069">
    <property type="entry name" value="HotDog_dom_sf"/>
</dbReference>
<feature type="domain" description="HotDog ACOT-type" evidence="6">
    <location>
        <begin position="290"/>
        <end position="424"/>
    </location>
</feature>
<dbReference type="FunFam" id="3.10.129.10:FF:000032">
    <property type="entry name" value="Acyl-CoA thioester hydrolase"/>
    <property type="match status" value="1"/>
</dbReference>
<evidence type="ECO:0000256" key="3">
    <source>
        <dbReference type="ARBA" id="ARBA00022801"/>
    </source>
</evidence>
<dbReference type="GO" id="GO:0005739">
    <property type="term" value="C:mitochondrion"/>
    <property type="evidence" value="ECO:0007669"/>
    <property type="project" value="TreeGrafter"/>
</dbReference>
<dbReference type="SUPFAM" id="SSF54637">
    <property type="entry name" value="Thioesterase/thiol ester dehydrase-isomerase"/>
    <property type="match status" value="2"/>
</dbReference>
<proteinExistence type="inferred from homology"/>
<comment type="similarity">
    <text evidence="1">Belongs to the acyl coenzyme A hydrolase family.</text>
</comment>
<evidence type="ECO:0000256" key="1">
    <source>
        <dbReference type="ARBA" id="ARBA00010458"/>
    </source>
</evidence>
<dbReference type="PROSITE" id="PS51770">
    <property type="entry name" value="HOTDOG_ACOT"/>
    <property type="match status" value="2"/>
</dbReference>